<evidence type="ECO:0000313" key="6">
    <source>
        <dbReference type="Proteomes" id="UP000481153"/>
    </source>
</evidence>
<feature type="repeat" description="RCC1" evidence="2">
    <location>
        <begin position="454"/>
        <end position="507"/>
    </location>
</feature>
<dbReference type="Gene3D" id="2.130.10.30">
    <property type="entry name" value="Regulator of chromosome condensation 1/beta-lactamase-inhibitor protein II"/>
    <property type="match status" value="2"/>
</dbReference>
<reference evidence="5 6" key="1">
    <citation type="submission" date="2019-07" db="EMBL/GenBank/DDBJ databases">
        <title>Genomics analysis of Aphanomyces spp. identifies a new class of oomycete effector associated with host adaptation.</title>
        <authorList>
            <person name="Gaulin E."/>
        </authorList>
    </citation>
    <scope>NUCLEOTIDE SEQUENCE [LARGE SCALE GENOMIC DNA]</scope>
    <source>
        <strain evidence="5 6">ATCC 201684</strain>
    </source>
</reference>
<dbReference type="PANTHER" id="PTHR22870">
    <property type="entry name" value="REGULATOR OF CHROMOSOME CONDENSATION"/>
    <property type="match status" value="1"/>
</dbReference>
<organism evidence="5 6">
    <name type="scientific">Aphanomyces euteiches</name>
    <dbReference type="NCBI Taxonomy" id="100861"/>
    <lineage>
        <taxon>Eukaryota</taxon>
        <taxon>Sar</taxon>
        <taxon>Stramenopiles</taxon>
        <taxon>Oomycota</taxon>
        <taxon>Saprolegniomycetes</taxon>
        <taxon>Saprolegniales</taxon>
        <taxon>Verrucalvaceae</taxon>
        <taxon>Aphanomyces</taxon>
    </lineage>
</organism>
<feature type="repeat" description="RCC1" evidence="2">
    <location>
        <begin position="342"/>
        <end position="394"/>
    </location>
</feature>
<dbReference type="PROSITE" id="PS50012">
    <property type="entry name" value="RCC1_3"/>
    <property type="match status" value="7"/>
</dbReference>
<evidence type="ECO:0000256" key="2">
    <source>
        <dbReference type="PROSITE-ProRule" id="PRU00235"/>
    </source>
</evidence>
<comment type="caution">
    <text evidence="5">The sequence shown here is derived from an EMBL/GenBank/DDBJ whole genome shotgun (WGS) entry which is preliminary data.</text>
</comment>
<name>A0A6G0XWF2_9STRA</name>
<sequence>MEIALLRSATYVEDKYNELKRKRPEEKESDSTKDTPSSSYLPAIGAMRLDALSSFRLDKQGPTLPPEDRKKLNEAIQELEGMWPVTLLEKKLVLLYNFLDQMSSMKSARREHMVPINKDKLALASVTTLESLPLSTQLAVKLFFRLIQTIRSRSQACGNYTTLLRLIHQLPRMLTDLPPLSLSPEQHLQTNDKSIFEEIFNTVQQVPTSSREDQEAALSSLLGLSIKRGRLYHILLVIRLLLQAPPTLPMQLAYPFLQELTEAKPEETDDSTDDGQRVGYLMSFGKGDHGKLGHGTCNHPACADSKCTENKIIPTMLESTRDLMFKKIDSLSTHSVAVSVHGELYTWGNGEKYRLGHGDATKEYTPRFVEAFRSKPRVKDVACGLGHTIVLLVSGEMYAWGNGGNGRLGLGDMADQTAPMKVPFPDEIDRDRDNASIVAVFCGASHSLAINQQGRLYTWGKNNQGQCGHGHTNDQLTPAEVLYFDDMEMHVLTVAGGWEHTLICTTNGKAYACGCGYKDSRRAGLPPVLGLGSNDTERRLKPTLIPLLDDCTAVACGWDHSLALTRDGSAYSWGSGSNGKLGHGDEDNRDIPTKILGLQGKYIQEIKAGCEHTTAITDSGEMYTWGHSDSGRLGHGDNLTRKTPSFVESFAWQGYRPVSIAVGDKYNLVLVQPVVDGAVRANNQTATNTQGKTPRSVAPSAPDSTIPLTAVTLTSQLMHQLDRLSNAYMPQENSQLLERLKYLYMHPITSPTALAYAVDISNDTFQLLVDIISTTNMKAESDDPATPRAASLSSKVLARSSLVLTSLRLIKVNLYQLLSCSHLALSPSTLMQLHDLLSGLATLSMKEDIHEINQCSADALKIGFQIFYPTGAEQHHLLWQFMSANHTADLVLRQALTDRLCQVRLYNEACCNFP</sequence>
<feature type="region of interest" description="Disordered" evidence="3">
    <location>
        <begin position="16"/>
        <end position="42"/>
    </location>
</feature>
<dbReference type="Proteomes" id="UP000481153">
    <property type="component" value="Unassembled WGS sequence"/>
</dbReference>
<feature type="repeat" description="RCC1" evidence="2">
    <location>
        <begin position="508"/>
        <end position="567"/>
    </location>
</feature>
<feature type="domain" description="RCC1-like" evidence="4">
    <location>
        <begin position="279"/>
        <end position="595"/>
    </location>
</feature>
<dbReference type="PANTHER" id="PTHR22870:SF466">
    <property type="entry name" value="ANKYRIN REPEAT-CONTAINING PROTEIN"/>
    <property type="match status" value="1"/>
</dbReference>
<dbReference type="Pfam" id="PF25390">
    <property type="entry name" value="WD40_RLD"/>
    <property type="match status" value="1"/>
</dbReference>
<dbReference type="PRINTS" id="PR00633">
    <property type="entry name" value="RCCNDNSATION"/>
</dbReference>
<dbReference type="VEuPathDB" id="FungiDB:AeMF1_002974"/>
<feature type="repeat" description="RCC1" evidence="2">
    <location>
        <begin position="568"/>
        <end position="619"/>
    </location>
</feature>
<feature type="region of interest" description="Disordered" evidence="3">
    <location>
        <begin position="685"/>
        <end position="704"/>
    </location>
</feature>
<evidence type="ECO:0000256" key="1">
    <source>
        <dbReference type="ARBA" id="ARBA00022737"/>
    </source>
</evidence>
<dbReference type="InterPro" id="IPR000408">
    <property type="entry name" value="Reg_chr_condens"/>
</dbReference>
<evidence type="ECO:0000313" key="5">
    <source>
        <dbReference type="EMBL" id="KAF0744778.1"/>
    </source>
</evidence>
<keyword evidence="1" id="KW-0677">Repeat</keyword>
<dbReference type="PROSITE" id="PS00626">
    <property type="entry name" value="RCC1_2"/>
    <property type="match status" value="2"/>
</dbReference>
<feature type="compositionally biased region" description="Basic and acidic residues" evidence="3">
    <location>
        <begin position="16"/>
        <end position="33"/>
    </location>
</feature>
<feature type="repeat" description="RCC1" evidence="2">
    <location>
        <begin position="395"/>
        <end position="453"/>
    </location>
</feature>
<dbReference type="InterPro" id="IPR058923">
    <property type="entry name" value="RCC1-like_dom"/>
</dbReference>
<dbReference type="AlphaFoldDB" id="A0A6G0XWF2"/>
<keyword evidence="6" id="KW-1185">Reference proteome</keyword>
<protein>
    <recommendedName>
        <fullName evidence="4">RCC1-like domain-containing protein</fullName>
    </recommendedName>
</protein>
<evidence type="ECO:0000256" key="3">
    <source>
        <dbReference type="SAM" id="MobiDB-lite"/>
    </source>
</evidence>
<dbReference type="InterPro" id="IPR009091">
    <property type="entry name" value="RCC1/BLIP-II"/>
</dbReference>
<dbReference type="InterPro" id="IPR051210">
    <property type="entry name" value="Ub_ligase/GEF_domain"/>
</dbReference>
<accession>A0A6G0XWF2</accession>
<gene>
    <name evidence="5" type="ORF">Ae201684_001232</name>
</gene>
<dbReference type="Pfam" id="PF00415">
    <property type="entry name" value="RCC1"/>
    <property type="match status" value="1"/>
</dbReference>
<feature type="repeat" description="RCC1" evidence="2">
    <location>
        <begin position="620"/>
        <end position="673"/>
    </location>
</feature>
<dbReference type="SUPFAM" id="SSF50985">
    <property type="entry name" value="RCC1/BLIP-II"/>
    <property type="match status" value="2"/>
</dbReference>
<dbReference type="EMBL" id="VJMJ01000009">
    <property type="protein sequence ID" value="KAF0744778.1"/>
    <property type="molecule type" value="Genomic_DNA"/>
</dbReference>
<proteinExistence type="predicted"/>
<feature type="repeat" description="RCC1" evidence="2">
    <location>
        <begin position="279"/>
        <end position="341"/>
    </location>
</feature>
<evidence type="ECO:0000259" key="4">
    <source>
        <dbReference type="Pfam" id="PF25390"/>
    </source>
</evidence>